<proteinExistence type="inferred from homology"/>
<evidence type="ECO:0000313" key="3">
    <source>
        <dbReference type="EMBL" id="TKJ39923.1"/>
    </source>
</evidence>
<dbReference type="Pfam" id="PF01205">
    <property type="entry name" value="Impact_N"/>
    <property type="match status" value="1"/>
</dbReference>
<gene>
    <name evidence="3" type="ORF">CEE37_09300</name>
</gene>
<dbReference type="GO" id="GO:0005737">
    <property type="term" value="C:cytoplasm"/>
    <property type="evidence" value="ECO:0007669"/>
    <property type="project" value="TreeGrafter"/>
</dbReference>
<dbReference type="SUPFAM" id="SSF54211">
    <property type="entry name" value="Ribosomal protein S5 domain 2-like"/>
    <property type="match status" value="1"/>
</dbReference>
<dbReference type="InterPro" id="IPR020568">
    <property type="entry name" value="Ribosomal_Su5_D2-typ_SF"/>
</dbReference>
<dbReference type="GO" id="GO:0006446">
    <property type="term" value="P:regulation of translational initiation"/>
    <property type="evidence" value="ECO:0007669"/>
    <property type="project" value="TreeGrafter"/>
</dbReference>
<dbReference type="PROSITE" id="PS00910">
    <property type="entry name" value="UPF0029"/>
    <property type="match status" value="1"/>
</dbReference>
<evidence type="ECO:0000259" key="2">
    <source>
        <dbReference type="Pfam" id="PF01205"/>
    </source>
</evidence>
<feature type="domain" description="Impact N-terminal" evidence="2">
    <location>
        <begin position="21"/>
        <end position="122"/>
    </location>
</feature>
<dbReference type="InterPro" id="IPR020569">
    <property type="entry name" value="UPF0029_Impact_CS"/>
</dbReference>
<dbReference type="PANTHER" id="PTHR16301:SF20">
    <property type="entry name" value="IMPACT FAMILY MEMBER YIGZ"/>
    <property type="match status" value="1"/>
</dbReference>
<comment type="caution">
    <text evidence="3">The sequence shown here is derived from an EMBL/GenBank/DDBJ whole genome shotgun (WGS) entry which is preliminary data.</text>
</comment>
<name>A0A532UY92_UNCL8</name>
<dbReference type="PANTHER" id="PTHR16301">
    <property type="entry name" value="IMPACT-RELATED"/>
    <property type="match status" value="1"/>
</dbReference>
<accession>A0A532UY92</accession>
<reference evidence="3 4" key="1">
    <citation type="submission" date="2017-06" db="EMBL/GenBank/DDBJ databases">
        <title>Novel microbial phyla capable of carbon fixation and sulfur reduction in deep-sea sediments.</title>
        <authorList>
            <person name="Huang J."/>
            <person name="Baker B."/>
            <person name="Wang Y."/>
        </authorList>
    </citation>
    <scope>NUCLEOTIDE SEQUENCE [LARGE SCALE GENOMIC DNA]</scope>
    <source>
        <strain evidence="3">B3_LCP</strain>
    </source>
</reference>
<dbReference type="Gene3D" id="3.30.230.30">
    <property type="entry name" value="Impact, N-terminal domain"/>
    <property type="match status" value="1"/>
</dbReference>
<evidence type="ECO:0000313" key="4">
    <source>
        <dbReference type="Proteomes" id="UP000319619"/>
    </source>
</evidence>
<dbReference type="InterPro" id="IPR036956">
    <property type="entry name" value="Impact_N_sf"/>
</dbReference>
<dbReference type="Proteomes" id="UP000319619">
    <property type="component" value="Unassembled WGS sequence"/>
</dbReference>
<organism evidence="3 4">
    <name type="scientific">candidate division LCP-89 bacterium B3_LCP</name>
    <dbReference type="NCBI Taxonomy" id="2012998"/>
    <lineage>
        <taxon>Bacteria</taxon>
        <taxon>Pseudomonadati</taxon>
        <taxon>Bacteria division LCP-89</taxon>
    </lineage>
</organism>
<dbReference type="EMBL" id="NJBN01000006">
    <property type="protein sequence ID" value="TKJ39923.1"/>
    <property type="molecule type" value="Genomic_DNA"/>
</dbReference>
<dbReference type="InterPro" id="IPR023582">
    <property type="entry name" value="Impact"/>
</dbReference>
<evidence type="ECO:0000256" key="1">
    <source>
        <dbReference type="ARBA" id="ARBA00007665"/>
    </source>
</evidence>
<protein>
    <recommendedName>
        <fullName evidence="2">Impact N-terminal domain-containing protein</fullName>
    </recommendedName>
</protein>
<dbReference type="InterPro" id="IPR001498">
    <property type="entry name" value="Impact_N"/>
</dbReference>
<dbReference type="AlphaFoldDB" id="A0A532UY92"/>
<comment type="similarity">
    <text evidence="1">Belongs to the IMPACT family.</text>
</comment>
<sequence>MPTPDKYLTIARQGHASTRVKGSRFIGFVHAVSTKDEADLRRAELKKERHDATHQPFAFRLANGLERSSDDGEPRGTSGISILKEIQAADLYDVQVVIVRYFGGTKLGKGGLARAFSQCAHLTLEQAGVQTKQNCSNLDLILAVEQVNTAKTIAAKFGAEVASISYDLKARISLSIGMSHYQSCREALLNRFGSSIFSDYS</sequence>